<dbReference type="AlphaFoldDB" id="A0A1H2T309"/>
<evidence type="ECO:0000313" key="1">
    <source>
        <dbReference type="EMBL" id="SDW38248.1"/>
    </source>
</evidence>
<evidence type="ECO:0008006" key="3">
    <source>
        <dbReference type="Google" id="ProtNLM"/>
    </source>
</evidence>
<proteinExistence type="predicted"/>
<organism evidence="1 2">
    <name type="scientific">Nitrosomonas communis</name>
    <dbReference type="NCBI Taxonomy" id="44574"/>
    <lineage>
        <taxon>Bacteria</taxon>
        <taxon>Pseudomonadati</taxon>
        <taxon>Pseudomonadota</taxon>
        <taxon>Betaproteobacteria</taxon>
        <taxon>Nitrosomonadales</taxon>
        <taxon>Nitrosomonadaceae</taxon>
        <taxon>Nitrosomonas</taxon>
    </lineage>
</organism>
<reference evidence="1 2" key="1">
    <citation type="submission" date="2016-10" db="EMBL/GenBank/DDBJ databases">
        <authorList>
            <person name="de Groot N.N."/>
        </authorList>
    </citation>
    <scope>NUCLEOTIDE SEQUENCE [LARGE SCALE GENOMIC DNA]</scope>
    <source>
        <strain evidence="1 2">Nm110</strain>
    </source>
</reference>
<sequence>MSAIIYGPQGCGKTRNSEKLAKHLGLSNILDEFIPGLELPEDTLVLTHVPSMEGHLIMMM</sequence>
<dbReference type="SUPFAM" id="SSF52540">
    <property type="entry name" value="P-loop containing nucleoside triphosphate hydrolases"/>
    <property type="match status" value="1"/>
</dbReference>
<name>A0A1H2T309_9PROT</name>
<dbReference type="InterPro" id="IPR027417">
    <property type="entry name" value="P-loop_NTPase"/>
</dbReference>
<dbReference type="Proteomes" id="UP000183454">
    <property type="component" value="Unassembled WGS sequence"/>
</dbReference>
<dbReference type="RefSeq" id="WP_074666212.1">
    <property type="nucleotide sequence ID" value="NZ_FNNH01000009.1"/>
</dbReference>
<protein>
    <recommendedName>
        <fullName evidence="3">ATPase family associated with various cellular activities (AAA)</fullName>
    </recommendedName>
</protein>
<dbReference type="EMBL" id="FNNH01000009">
    <property type="protein sequence ID" value="SDW38248.1"/>
    <property type="molecule type" value="Genomic_DNA"/>
</dbReference>
<gene>
    <name evidence="1" type="ORF">SAMN05421882_100966</name>
</gene>
<evidence type="ECO:0000313" key="2">
    <source>
        <dbReference type="Proteomes" id="UP000183454"/>
    </source>
</evidence>
<accession>A0A1H2T309</accession>